<reference evidence="5 6" key="1">
    <citation type="submission" date="2019-08" db="EMBL/GenBank/DDBJ databases">
        <authorList>
            <person name="Peeters C."/>
        </authorList>
    </citation>
    <scope>NUCLEOTIDE SEQUENCE [LARGE SCALE GENOMIC DNA]</scope>
    <source>
        <strain evidence="5 6">LMG 31106</strain>
    </source>
</reference>
<feature type="region of interest" description="Disordered" evidence="3">
    <location>
        <begin position="495"/>
        <end position="517"/>
    </location>
</feature>
<dbReference type="Proteomes" id="UP000384354">
    <property type="component" value="Unassembled WGS sequence"/>
</dbReference>
<name>A0A5E4W8T6_9BURK</name>
<evidence type="ECO:0000256" key="3">
    <source>
        <dbReference type="SAM" id="MobiDB-lite"/>
    </source>
</evidence>
<organism evidence="5 6">
    <name type="scientific">Pandoraea cepalis</name>
    <dbReference type="NCBI Taxonomy" id="2508294"/>
    <lineage>
        <taxon>Bacteria</taxon>
        <taxon>Pseudomonadati</taxon>
        <taxon>Pseudomonadota</taxon>
        <taxon>Betaproteobacteria</taxon>
        <taxon>Burkholderiales</taxon>
        <taxon>Burkholderiaceae</taxon>
        <taxon>Pandoraea</taxon>
    </lineage>
</organism>
<dbReference type="GO" id="GO:0003677">
    <property type="term" value="F:DNA binding"/>
    <property type="evidence" value="ECO:0007669"/>
    <property type="project" value="UniProtKB-UniRule"/>
</dbReference>
<dbReference type="GO" id="GO:0015074">
    <property type="term" value="P:DNA integration"/>
    <property type="evidence" value="ECO:0007669"/>
    <property type="project" value="UniProtKB-KW"/>
</dbReference>
<keyword evidence="2" id="KW-0238">DNA-binding</keyword>
<evidence type="ECO:0000313" key="5">
    <source>
        <dbReference type="EMBL" id="VVE21048.1"/>
    </source>
</evidence>
<keyword evidence="1" id="KW-0229">DNA integration</keyword>
<sequence>MNLLMTSRGGQAAHGALRDGLAWAPAWFVVGESAYACLGKLAIANAMGAAELCAGVFGRPLAPNDYSRRHPRELLWGEWMTQRKSESALIRQIRDGVLQSEPGRWASGLASDEALRFCPTCLSLGFHHAACQIEALEKCPIHGDTLRSNCPQCGARTPRYALTHATFDAPFSCPSCGHWYGAAWGPTSTGNALSDIVVAETEYVSLTRWLTELSALSLTWPNQSNWSCSFSDVERERRISVFHALNHIRGSRTPASLLAPSRQIAVIGSLRSSVPLTFSQVNVREKHMVSLFRAFRRWLWNSLGLGGDASNRSYVTRWLEQHEDGAMLVSPPDEPPELSAYILWRQRFERARDVRAPKPLTSLRSRMASWPVDVIVTMETWVAYCAMSFLADYAVCVHWQSQIKTLDSPGPRNPRWMELLNEFRPKLNSANPPWPRHLNYAYESDSPGMAAQIWTFVCAGEGYDTWIHLASWLVAAIPTVATRLSRHFECTDREISAPPTSVEERNTASTTKLDRPQRLALLHPGPELDGHDGTFRAPEGPSIPLQNDLQAINAWLDTFRDHPAAATSYKRALEKIVNWAYVQRGKAMSSLDSSDFDAFEAFLLEPNPRALWIMGNGTDAQWAPFRGPLALSSIRTTMVTARLFYEWLSSIQYATNCHEIRPYQTGPLALANPLIAGSVKQIRSEPIGSSAMAYLWQAIKNDGTPEGLRRELLISLCFYGTLSLPEAQALSGADLSIQPHETVLKVRRRLPDRQIVYVVPPLAEMLSHWVGLMAIQTSSDDLWTVEEAPANPTSEPLLGTGLVGIQQIARQAFRDAASLATAVSDAHTAEQLLHAGARRLANTFLQQVEDAGGNNWALFGKPYSIPSSTLAYLGPRGRLPAERLLKELARISHLWR</sequence>
<proteinExistence type="predicted"/>
<protein>
    <submittedName>
        <fullName evidence="5">Integrase</fullName>
    </submittedName>
</protein>
<evidence type="ECO:0000256" key="1">
    <source>
        <dbReference type="ARBA" id="ARBA00022908"/>
    </source>
</evidence>
<dbReference type="AlphaFoldDB" id="A0A5E4W8T6"/>
<dbReference type="EMBL" id="CABPSL010000012">
    <property type="protein sequence ID" value="VVE21048.1"/>
    <property type="molecule type" value="Genomic_DNA"/>
</dbReference>
<evidence type="ECO:0000259" key="4">
    <source>
        <dbReference type="PROSITE" id="PS51900"/>
    </source>
</evidence>
<feature type="domain" description="Core-binding (CB)" evidence="4">
    <location>
        <begin position="546"/>
        <end position="649"/>
    </location>
</feature>
<evidence type="ECO:0000313" key="6">
    <source>
        <dbReference type="Proteomes" id="UP000384354"/>
    </source>
</evidence>
<evidence type="ECO:0000256" key="2">
    <source>
        <dbReference type="PROSITE-ProRule" id="PRU01248"/>
    </source>
</evidence>
<gene>
    <name evidence="5" type="ORF">PCE31106_03134</name>
</gene>
<dbReference type="InterPro" id="IPR044068">
    <property type="entry name" value="CB"/>
</dbReference>
<dbReference type="PROSITE" id="PS51900">
    <property type="entry name" value="CB"/>
    <property type="match status" value="1"/>
</dbReference>
<feature type="compositionally biased region" description="Basic and acidic residues" evidence="3">
    <location>
        <begin position="502"/>
        <end position="517"/>
    </location>
</feature>
<accession>A0A5E4W8T6</accession>